<accession>A0ABN9MRR3</accession>
<dbReference type="Pfam" id="PF13091">
    <property type="entry name" value="PLDc_2"/>
    <property type="match status" value="1"/>
</dbReference>
<keyword evidence="3" id="KW-1185">Reference proteome</keyword>
<organism evidence="2 3">
    <name type="scientific">[Mycobacterium] kokjensenii</name>
    <dbReference type="NCBI Taxonomy" id="3064287"/>
    <lineage>
        <taxon>Bacteria</taxon>
        <taxon>Bacillati</taxon>
        <taxon>Actinomycetota</taxon>
        <taxon>Actinomycetes</taxon>
        <taxon>Mycobacteriales</taxon>
        <taxon>Mycobacteriaceae</taxon>
        <taxon>Mycolicibacter</taxon>
    </lineage>
</organism>
<dbReference type="Gene3D" id="3.30.870.10">
    <property type="entry name" value="Endonuclease Chain A"/>
    <property type="match status" value="1"/>
</dbReference>
<name>A0ABN9MRR3_9MYCO</name>
<evidence type="ECO:0000313" key="2">
    <source>
        <dbReference type="EMBL" id="CAJ1493902.1"/>
    </source>
</evidence>
<sequence>MRPLGDAVLDLAASSRREFVMCAPFAKAAVVREVLAAIPEGVQIALYTRWRPDEVAAGVSDTEVLPAVRGRGGMVYLHDRLHAKFYRNEVDTFVGSANLTASALGWAANSNLELLVHVDGEAVESLEERLVLESVAATQDIARRVEEIAALLPRCPAEGPSLITRAEILEEWFPRLRIPADLFLAYRDGVDTLASTSAAAAGVDLLVLDLPPGLARQQFEALVSDRLLGQAFFKRLDHFLTRQRRFGEVRDMIMQALSYDRDEAETIWQTAMRWMFEFLPERYSYTVHRRTELVCLAATGVR</sequence>
<gene>
    <name evidence="2" type="ORF">MU0083_000551</name>
</gene>
<reference evidence="2 3" key="1">
    <citation type="submission" date="2023-08" db="EMBL/GenBank/DDBJ databases">
        <authorList>
            <person name="Folkvardsen B D."/>
            <person name="Norman A."/>
        </authorList>
    </citation>
    <scope>NUCLEOTIDE SEQUENCE [LARGE SCALE GENOMIC DNA]</scope>
    <source>
        <strain evidence="2 3">Mu0083</strain>
    </source>
</reference>
<evidence type="ECO:0000313" key="3">
    <source>
        <dbReference type="Proteomes" id="UP001190336"/>
    </source>
</evidence>
<feature type="domain" description="Phospholipase D-like" evidence="1">
    <location>
        <begin position="11"/>
        <end position="123"/>
    </location>
</feature>
<evidence type="ECO:0000259" key="1">
    <source>
        <dbReference type="Pfam" id="PF13091"/>
    </source>
</evidence>
<dbReference type="InterPro" id="IPR025202">
    <property type="entry name" value="PLD-like_dom"/>
</dbReference>
<proteinExistence type="predicted"/>
<dbReference type="EMBL" id="OY726394">
    <property type="protein sequence ID" value="CAJ1493902.1"/>
    <property type="molecule type" value="Genomic_DNA"/>
</dbReference>
<protein>
    <recommendedName>
        <fullName evidence="1">Phospholipase D-like domain-containing protein</fullName>
    </recommendedName>
</protein>
<dbReference type="SUPFAM" id="SSF56024">
    <property type="entry name" value="Phospholipase D/nuclease"/>
    <property type="match status" value="1"/>
</dbReference>
<dbReference type="RefSeq" id="WP_308475460.1">
    <property type="nucleotide sequence ID" value="NZ_OY726394.1"/>
</dbReference>
<dbReference type="Proteomes" id="UP001190336">
    <property type="component" value="Chromosome"/>
</dbReference>